<sequence>MYLMDELNAAAAEDELTYFAFANKTPSASETLPRAHGVKPLPDVLSGRYKLERLLGVGGMGAVYRARDLMREQYGDPEPFVAIKTLSEDFAEYPDASALLYSEFALTTRLRHPHIVRLHGFDIDRESERAYITLEMLRGLTLDKLLCDHPQGLGWEALRDIAIPLLEALAFAHSQGVLHGDIKPSNVILAEDGLRLFDFGLGQPVEGVLPGLPRLSRSRFTAWTPRYASLELLDGAPLTPSADVYAVSCVLYELATGQHPYRRLSAKQARAMQIELTPPAQLPKPCWQALRTGLQFAEPDRQIDANGLLEGFRHVKQASTLGRWLGLRQSA</sequence>
<evidence type="ECO:0000256" key="2">
    <source>
        <dbReference type="ARBA" id="ARBA00022741"/>
    </source>
</evidence>
<keyword evidence="4 5" id="KW-0067">ATP-binding</keyword>
<dbReference type="Pfam" id="PF00069">
    <property type="entry name" value="Pkinase"/>
    <property type="match status" value="1"/>
</dbReference>
<feature type="domain" description="Protein kinase" evidence="6">
    <location>
        <begin position="49"/>
        <end position="317"/>
    </location>
</feature>
<evidence type="ECO:0000259" key="6">
    <source>
        <dbReference type="PROSITE" id="PS50011"/>
    </source>
</evidence>
<evidence type="ECO:0000313" key="8">
    <source>
        <dbReference type="Proteomes" id="UP000250443"/>
    </source>
</evidence>
<dbReference type="Proteomes" id="UP000250443">
    <property type="component" value="Unassembled WGS sequence"/>
</dbReference>
<dbReference type="InterPro" id="IPR011009">
    <property type="entry name" value="Kinase-like_dom_sf"/>
</dbReference>
<dbReference type="CDD" id="cd14014">
    <property type="entry name" value="STKc_PknB_like"/>
    <property type="match status" value="1"/>
</dbReference>
<dbReference type="InterPro" id="IPR017441">
    <property type="entry name" value="Protein_kinase_ATP_BS"/>
</dbReference>
<dbReference type="PROSITE" id="PS50011">
    <property type="entry name" value="PROTEIN_KINASE_DOM"/>
    <property type="match status" value="1"/>
</dbReference>
<dbReference type="EMBL" id="UAUF01000014">
    <property type="protein sequence ID" value="SPZ12572.1"/>
    <property type="molecule type" value="Genomic_DNA"/>
</dbReference>
<dbReference type="InterPro" id="IPR000719">
    <property type="entry name" value="Prot_kinase_dom"/>
</dbReference>
<dbReference type="Gene3D" id="1.10.510.10">
    <property type="entry name" value="Transferase(Phosphotransferase) domain 1"/>
    <property type="match status" value="1"/>
</dbReference>
<evidence type="ECO:0000313" key="7">
    <source>
        <dbReference type="EMBL" id="SPZ12572.1"/>
    </source>
</evidence>
<evidence type="ECO:0000256" key="1">
    <source>
        <dbReference type="ARBA" id="ARBA00022679"/>
    </source>
</evidence>
<dbReference type="AlphaFoldDB" id="A0A2X2CUX7"/>
<gene>
    <name evidence="7" type="primary">prkC_2</name>
    <name evidence="7" type="ORF">NCTC11842_04551</name>
</gene>
<dbReference type="GO" id="GO:0005524">
    <property type="term" value="F:ATP binding"/>
    <property type="evidence" value="ECO:0007669"/>
    <property type="project" value="UniProtKB-UniRule"/>
</dbReference>
<dbReference type="InterPro" id="IPR008271">
    <property type="entry name" value="Ser/Thr_kinase_AS"/>
</dbReference>
<name>A0A2X2CUX7_PSELU</name>
<dbReference type="PANTHER" id="PTHR43289:SF6">
    <property type="entry name" value="SERINE_THREONINE-PROTEIN KINASE NEKL-3"/>
    <property type="match status" value="1"/>
</dbReference>
<evidence type="ECO:0000256" key="3">
    <source>
        <dbReference type="ARBA" id="ARBA00022777"/>
    </source>
</evidence>
<evidence type="ECO:0000256" key="4">
    <source>
        <dbReference type="ARBA" id="ARBA00022840"/>
    </source>
</evidence>
<dbReference type="SMART" id="SM00220">
    <property type="entry name" value="S_TKc"/>
    <property type="match status" value="1"/>
</dbReference>
<evidence type="ECO:0000256" key="5">
    <source>
        <dbReference type="PROSITE-ProRule" id="PRU10141"/>
    </source>
</evidence>
<dbReference type="Gene3D" id="3.30.200.20">
    <property type="entry name" value="Phosphorylase Kinase, domain 1"/>
    <property type="match status" value="1"/>
</dbReference>
<feature type="binding site" evidence="5">
    <location>
        <position position="84"/>
    </location>
    <ligand>
        <name>ATP</name>
        <dbReference type="ChEBI" id="CHEBI:30616"/>
    </ligand>
</feature>
<dbReference type="SUPFAM" id="SSF56112">
    <property type="entry name" value="Protein kinase-like (PK-like)"/>
    <property type="match status" value="1"/>
</dbReference>
<reference evidence="7 8" key="1">
    <citation type="submission" date="2018-06" db="EMBL/GenBank/DDBJ databases">
        <authorList>
            <consortium name="Pathogen Informatics"/>
            <person name="Doyle S."/>
        </authorList>
    </citation>
    <scope>NUCLEOTIDE SEQUENCE [LARGE SCALE GENOMIC DNA]</scope>
    <source>
        <strain evidence="7 8">NCTC11842</strain>
    </source>
</reference>
<accession>A0A2X2CUX7</accession>
<keyword evidence="1 7" id="KW-0808">Transferase</keyword>
<dbReference type="PANTHER" id="PTHR43289">
    <property type="entry name" value="MITOGEN-ACTIVATED PROTEIN KINASE KINASE KINASE 20-RELATED"/>
    <property type="match status" value="1"/>
</dbReference>
<dbReference type="GO" id="GO:0004674">
    <property type="term" value="F:protein serine/threonine kinase activity"/>
    <property type="evidence" value="ECO:0007669"/>
    <property type="project" value="UniProtKB-EC"/>
</dbReference>
<organism evidence="7 8">
    <name type="scientific">Pseudomonas luteola</name>
    <dbReference type="NCBI Taxonomy" id="47886"/>
    <lineage>
        <taxon>Bacteria</taxon>
        <taxon>Pseudomonadati</taxon>
        <taxon>Pseudomonadota</taxon>
        <taxon>Gammaproteobacteria</taxon>
        <taxon>Pseudomonadales</taxon>
        <taxon>Pseudomonadaceae</taxon>
        <taxon>Pseudomonas</taxon>
    </lineage>
</organism>
<dbReference type="PROSITE" id="PS00108">
    <property type="entry name" value="PROTEIN_KINASE_ST"/>
    <property type="match status" value="1"/>
</dbReference>
<proteinExistence type="predicted"/>
<keyword evidence="3 7" id="KW-0418">Kinase</keyword>
<dbReference type="EC" id="2.7.11.1" evidence="7"/>
<keyword evidence="2 5" id="KW-0547">Nucleotide-binding</keyword>
<protein>
    <submittedName>
        <fullName evidence="7">Protein kinase</fullName>
        <ecNumber evidence="7">2.7.11.1</ecNumber>
    </submittedName>
</protein>
<dbReference type="PROSITE" id="PS00107">
    <property type="entry name" value="PROTEIN_KINASE_ATP"/>
    <property type="match status" value="1"/>
</dbReference>